<feature type="chain" id="PRO_5012635232" description="Outer membrane protein beta-barrel domain-containing protein" evidence="1">
    <location>
        <begin position="25"/>
        <end position="238"/>
    </location>
</feature>
<dbReference type="Proteomes" id="UP000184509">
    <property type="component" value="Unassembled WGS sequence"/>
</dbReference>
<evidence type="ECO:0000313" key="2">
    <source>
        <dbReference type="EMBL" id="SHF33916.1"/>
    </source>
</evidence>
<keyword evidence="1" id="KW-0732">Signal</keyword>
<dbReference type="OrthoDB" id="1082206at2"/>
<keyword evidence="3" id="KW-1185">Reference proteome</keyword>
<proteinExistence type="predicted"/>
<gene>
    <name evidence="2" type="ORF">SAMN05444405_107103</name>
</gene>
<accession>A0A1M5AUW0</accession>
<organism evidence="2 3">
    <name type="scientific">Bacteroides luti</name>
    <dbReference type="NCBI Taxonomy" id="1297750"/>
    <lineage>
        <taxon>Bacteria</taxon>
        <taxon>Pseudomonadati</taxon>
        <taxon>Bacteroidota</taxon>
        <taxon>Bacteroidia</taxon>
        <taxon>Bacteroidales</taxon>
        <taxon>Bacteroidaceae</taxon>
        <taxon>Bacteroides</taxon>
    </lineage>
</organism>
<name>A0A1M5AUW0_9BACE</name>
<dbReference type="EMBL" id="FQTV01000007">
    <property type="protein sequence ID" value="SHF33916.1"/>
    <property type="molecule type" value="Genomic_DNA"/>
</dbReference>
<dbReference type="AlphaFoldDB" id="A0A1M5AUW0"/>
<evidence type="ECO:0000256" key="1">
    <source>
        <dbReference type="SAM" id="SignalP"/>
    </source>
</evidence>
<evidence type="ECO:0000313" key="3">
    <source>
        <dbReference type="Proteomes" id="UP000184509"/>
    </source>
</evidence>
<feature type="signal peptide" evidence="1">
    <location>
        <begin position="1"/>
        <end position="24"/>
    </location>
</feature>
<evidence type="ECO:0008006" key="4">
    <source>
        <dbReference type="Google" id="ProtNLM"/>
    </source>
</evidence>
<dbReference type="InterPro" id="IPR046111">
    <property type="entry name" value="DUF6048"/>
</dbReference>
<dbReference type="Pfam" id="PF19515">
    <property type="entry name" value="DUF6048"/>
    <property type="match status" value="1"/>
</dbReference>
<dbReference type="RefSeq" id="WP_073401127.1">
    <property type="nucleotide sequence ID" value="NZ_FQTV01000007.1"/>
</dbReference>
<protein>
    <recommendedName>
        <fullName evidence="4">Outer membrane protein beta-barrel domain-containing protein</fullName>
    </recommendedName>
</protein>
<reference evidence="2 3" key="1">
    <citation type="submission" date="2016-11" db="EMBL/GenBank/DDBJ databases">
        <authorList>
            <person name="Jaros S."/>
            <person name="Januszkiewicz K."/>
            <person name="Wedrychowicz H."/>
        </authorList>
    </citation>
    <scope>NUCLEOTIDE SEQUENCE [LARGE SCALE GENOMIC DNA]</scope>
    <source>
        <strain evidence="2 3">DSM 26991</strain>
    </source>
</reference>
<sequence length="238" mass="26838">MKKKIFASIISALALFVFSFPALAQQQQQRQVLRKGQKKVISKIPKEVFPLYNGTFVGVDLYGIGSKAFGGDFLSSEVSVDVNLKNRFFPVVELGYGKVDKDNNSISYKSSAPYFRIGMDYNLMFKKKNLSHMYIGARYGFTALSYDVKSVGLDDDIYSGQVPFEYTGENTTAHWMELVGGIRAEVFKNVLMGWSLRYKAKISVKDNVHSTPWYIPGFGENKSSNFGITYSLIYKLPL</sequence>
<dbReference type="STRING" id="1297750.SAMN05444405_107103"/>